<accession>A0ABV9BM47</accession>
<dbReference type="PROSITE" id="PS51819">
    <property type="entry name" value="VOC"/>
    <property type="match status" value="1"/>
</dbReference>
<dbReference type="PANTHER" id="PTHR35908:SF1">
    <property type="entry name" value="CONSERVED PROTEIN"/>
    <property type="match status" value="1"/>
</dbReference>
<protein>
    <submittedName>
        <fullName evidence="2">VOC family protein</fullName>
    </submittedName>
</protein>
<evidence type="ECO:0000313" key="3">
    <source>
        <dbReference type="Proteomes" id="UP001595990"/>
    </source>
</evidence>
<dbReference type="RefSeq" id="WP_417923181.1">
    <property type="nucleotide sequence ID" value="NZ_JBHSFS010000008.1"/>
</dbReference>
<dbReference type="Proteomes" id="UP001595990">
    <property type="component" value="Unassembled WGS sequence"/>
</dbReference>
<organism evidence="2 3">
    <name type="scientific">Streptomyces ehimensis</name>
    <dbReference type="NCBI Taxonomy" id="68195"/>
    <lineage>
        <taxon>Bacteria</taxon>
        <taxon>Bacillati</taxon>
        <taxon>Actinomycetota</taxon>
        <taxon>Actinomycetes</taxon>
        <taxon>Kitasatosporales</taxon>
        <taxon>Streptomycetaceae</taxon>
        <taxon>Streptomyces</taxon>
    </lineage>
</organism>
<dbReference type="InterPro" id="IPR037523">
    <property type="entry name" value="VOC_core"/>
</dbReference>
<name>A0ABV9BM47_9ACTN</name>
<comment type="caution">
    <text evidence="2">The sequence shown here is derived from an EMBL/GenBank/DDBJ whole genome shotgun (WGS) entry which is preliminary data.</text>
</comment>
<proteinExistence type="predicted"/>
<dbReference type="InterPro" id="IPR029068">
    <property type="entry name" value="Glyas_Bleomycin-R_OHBP_Dase"/>
</dbReference>
<dbReference type="EMBL" id="JBHSFS010000008">
    <property type="protein sequence ID" value="MFC4515107.1"/>
    <property type="molecule type" value="Genomic_DNA"/>
</dbReference>
<dbReference type="Gene3D" id="3.10.180.10">
    <property type="entry name" value="2,3-Dihydroxybiphenyl 1,2-Dioxygenase, domain 1"/>
    <property type="match status" value="1"/>
</dbReference>
<dbReference type="SUPFAM" id="SSF54593">
    <property type="entry name" value="Glyoxalase/Bleomycin resistance protein/Dihydroxybiphenyl dioxygenase"/>
    <property type="match status" value="1"/>
</dbReference>
<feature type="domain" description="VOC" evidence="1">
    <location>
        <begin position="4"/>
        <end position="127"/>
    </location>
</feature>
<keyword evidence="3" id="KW-1185">Reference proteome</keyword>
<gene>
    <name evidence="2" type="ORF">ACFPEN_19425</name>
</gene>
<dbReference type="CDD" id="cd06587">
    <property type="entry name" value="VOC"/>
    <property type="match status" value="1"/>
</dbReference>
<dbReference type="PANTHER" id="PTHR35908">
    <property type="entry name" value="HYPOTHETICAL FUSION PROTEIN"/>
    <property type="match status" value="1"/>
</dbReference>
<dbReference type="Pfam" id="PF18029">
    <property type="entry name" value="Glyoxalase_6"/>
    <property type="match status" value="1"/>
</dbReference>
<evidence type="ECO:0000259" key="1">
    <source>
        <dbReference type="PROSITE" id="PS51819"/>
    </source>
</evidence>
<evidence type="ECO:0000313" key="2">
    <source>
        <dbReference type="EMBL" id="MFC4515107.1"/>
    </source>
</evidence>
<reference evidence="3" key="1">
    <citation type="journal article" date="2019" name="Int. J. Syst. Evol. Microbiol.">
        <title>The Global Catalogue of Microorganisms (GCM) 10K type strain sequencing project: providing services to taxonomists for standard genome sequencing and annotation.</title>
        <authorList>
            <consortium name="The Broad Institute Genomics Platform"/>
            <consortium name="The Broad Institute Genome Sequencing Center for Infectious Disease"/>
            <person name="Wu L."/>
            <person name="Ma J."/>
        </authorList>
    </citation>
    <scope>NUCLEOTIDE SEQUENCE [LARGE SCALE GENOMIC DNA]</scope>
    <source>
        <strain evidence="3">CECT 8064</strain>
    </source>
</reference>
<dbReference type="InterPro" id="IPR041581">
    <property type="entry name" value="Glyoxalase_6"/>
</dbReference>
<sequence length="134" mass="14935">MIAKLQCVVVDCPDPLALARFYSAVLGWRVDADDSDPGWVWLTDPATRQRIAFQRVEGEYVPPRWPDPAHPQQMHLDFDVDTRADVERAQREVVALGATFLHDSGGRERGFVVFGDPAGHPFCLCYGQQGVVPS</sequence>